<evidence type="ECO:0000256" key="3">
    <source>
        <dbReference type="ARBA" id="ARBA00022692"/>
    </source>
</evidence>
<comment type="caution">
    <text evidence="7">The sequence shown here is derived from an EMBL/GenBank/DDBJ whole genome shotgun (WGS) entry which is preliminary data.</text>
</comment>
<keyword evidence="8" id="KW-1185">Reference proteome</keyword>
<evidence type="ECO:0000313" key="7">
    <source>
        <dbReference type="EMBL" id="MCQ4080652.1"/>
    </source>
</evidence>
<dbReference type="EMBL" id="JANFNG010000004">
    <property type="protein sequence ID" value="MCQ4080652.1"/>
    <property type="molecule type" value="Genomic_DNA"/>
</dbReference>
<evidence type="ECO:0000256" key="1">
    <source>
        <dbReference type="ARBA" id="ARBA00004651"/>
    </source>
</evidence>
<keyword evidence="5 6" id="KW-0472">Membrane</keyword>
<evidence type="ECO:0000313" key="8">
    <source>
        <dbReference type="Proteomes" id="UP001057702"/>
    </source>
</evidence>
<protein>
    <submittedName>
        <fullName evidence="7">Flippase-like domain-containing protein</fullName>
    </submittedName>
</protein>
<dbReference type="InterPro" id="IPR022791">
    <property type="entry name" value="L-PG_synthase/AglD"/>
</dbReference>
<feature type="transmembrane region" description="Helical" evidence="6">
    <location>
        <begin position="134"/>
        <end position="161"/>
    </location>
</feature>
<feature type="transmembrane region" description="Helical" evidence="6">
    <location>
        <begin position="247"/>
        <end position="268"/>
    </location>
</feature>
<feature type="transmembrane region" description="Helical" evidence="6">
    <location>
        <begin position="24"/>
        <end position="41"/>
    </location>
</feature>
<comment type="subcellular location">
    <subcellularLocation>
        <location evidence="1">Cell membrane</location>
        <topology evidence="1">Multi-pass membrane protein</topology>
    </subcellularLocation>
</comment>
<keyword evidence="4 6" id="KW-1133">Transmembrane helix</keyword>
<gene>
    <name evidence="7" type="ORF">NGB36_08570</name>
</gene>
<evidence type="ECO:0000256" key="6">
    <source>
        <dbReference type="SAM" id="Phobius"/>
    </source>
</evidence>
<dbReference type="Pfam" id="PF03706">
    <property type="entry name" value="LPG_synthase_TM"/>
    <property type="match status" value="1"/>
</dbReference>
<feature type="transmembrane region" description="Helical" evidence="6">
    <location>
        <begin position="288"/>
        <end position="307"/>
    </location>
</feature>
<reference evidence="7" key="1">
    <citation type="submission" date="2022-06" db="EMBL/GenBank/DDBJ databases">
        <title>Draft genome sequence of Streptomyces sp. RB6PN25 isolated from peat swamp forest in Thailand.</title>
        <authorList>
            <person name="Duangmal K."/>
            <person name="Klaysubun C."/>
        </authorList>
    </citation>
    <scope>NUCLEOTIDE SEQUENCE</scope>
    <source>
        <strain evidence="7">RB6PN25</strain>
    </source>
</reference>
<accession>A0ABT1PSJ9</accession>
<feature type="transmembrane region" description="Helical" evidence="6">
    <location>
        <begin position="62"/>
        <end position="83"/>
    </location>
</feature>
<dbReference type="PANTHER" id="PTHR39087">
    <property type="entry name" value="UPF0104 MEMBRANE PROTEIN MJ1595"/>
    <property type="match status" value="1"/>
</dbReference>
<keyword evidence="3 6" id="KW-0812">Transmembrane</keyword>
<evidence type="ECO:0000256" key="2">
    <source>
        <dbReference type="ARBA" id="ARBA00022475"/>
    </source>
</evidence>
<keyword evidence="2" id="KW-1003">Cell membrane</keyword>
<dbReference type="RefSeq" id="WP_255919552.1">
    <property type="nucleotide sequence ID" value="NZ_JANFNG010000004.1"/>
</dbReference>
<name>A0ABT1PSJ9_9ACTN</name>
<organism evidence="7 8">
    <name type="scientific">Streptomyces humicola</name>
    <dbReference type="NCBI Taxonomy" id="2953240"/>
    <lineage>
        <taxon>Bacteria</taxon>
        <taxon>Bacillati</taxon>
        <taxon>Actinomycetota</taxon>
        <taxon>Actinomycetes</taxon>
        <taxon>Kitasatosporales</taxon>
        <taxon>Streptomycetaceae</taxon>
        <taxon>Streptomyces</taxon>
    </lineage>
</organism>
<feature type="transmembrane region" description="Helical" evidence="6">
    <location>
        <begin position="95"/>
        <end position="122"/>
    </location>
</feature>
<dbReference type="Proteomes" id="UP001057702">
    <property type="component" value="Unassembled WGS sequence"/>
</dbReference>
<sequence>MPGQQNGDDSDERPLPRFSRPGRAWWLGALVVIVAAVVTALTRRAEFVNASRLIARVDVARLAVAIGFEAASLVGLAAMERWLLRAGQAAARLRLMVALTVAANAVAGVLPGGAAFSSAWYYRQLRRRGVAQVLAAAVLVVAGALSVISLFTLLLAGAVAAGSSGPGASLRPVMLALAGLLLVGTALMAGSSRFRPARRAAWRLWRRIGVRSRHAWSVEDALARLVRQARSVEPGVRPWLQPYGLALLNWLCDAACLAACLWALGIGVPWRGLLVAYALTQVGGSLRLTPGSLGIVEASLTALLVLYGLRGEQAIAATLLYRILSYWALQPIGWACWFGLTLRGARPWMGNTP</sequence>
<dbReference type="PANTHER" id="PTHR39087:SF2">
    <property type="entry name" value="UPF0104 MEMBRANE PROTEIN MJ1595"/>
    <property type="match status" value="1"/>
</dbReference>
<feature type="transmembrane region" description="Helical" evidence="6">
    <location>
        <begin position="173"/>
        <end position="190"/>
    </location>
</feature>
<feature type="transmembrane region" description="Helical" evidence="6">
    <location>
        <begin position="319"/>
        <end position="340"/>
    </location>
</feature>
<evidence type="ECO:0000256" key="4">
    <source>
        <dbReference type="ARBA" id="ARBA00022989"/>
    </source>
</evidence>
<dbReference type="NCBIfam" id="TIGR00374">
    <property type="entry name" value="flippase-like domain"/>
    <property type="match status" value="1"/>
</dbReference>
<evidence type="ECO:0000256" key="5">
    <source>
        <dbReference type="ARBA" id="ARBA00023136"/>
    </source>
</evidence>
<proteinExistence type="predicted"/>